<feature type="chain" id="PRO_5014767543" description="Outer membrane protein beta-barrel domain-containing protein" evidence="1">
    <location>
        <begin position="21"/>
        <end position="246"/>
    </location>
</feature>
<dbReference type="AlphaFoldDB" id="A0A2M9ZUG3"/>
<dbReference type="OrthoDB" id="346174at2"/>
<dbReference type="EMBL" id="NPEA01000011">
    <property type="protein sequence ID" value="PJZ75619.1"/>
    <property type="molecule type" value="Genomic_DNA"/>
</dbReference>
<comment type="caution">
    <text evidence="2">The sequence shown here is derived from an EMBL/GenBank/DDBJ whole genome shotgun (WGS) entry which is preliminary data.</text>
</comment>
<evidence type="ECO:0000313" key="3">
    <source>
        <dbReference type="Proteomes" id="UP000231843"/>
    </source>
</evidence>
<feature type="signal peptide" evidence="1">
    <location>
        <begin position="1"/>
        <end position="20"/>
    </location>
</feature>
<gene>
    <name evidence="2" type="ORF">CH365_17905</name>
</gene>
<name>A0A2M9ZUG3_9LEPT</name>
<protein>
    <recommendedName>
        <fullName evidence="4">Outer membrane protein beta-barrel domain-containing protein</fullName>
    </recommendedName>
</protein>
<dbReference type="Proteomes" id="UP000231843">
    <property type="component" value="Unassembled WGS sequence"/>
</dbReference>
<evidence type="ECO:0000256" key="1">
    <source>
        <dbReference type="SAM" id="SignalP"/>
    </source>
</evidence>
<keyword evidence="1" id="KW-0732">Signal</keyword>
<organism evidence="2 3">
    <name type="scientific">Leptospira neocaledonica</name>
    <dbReference type="NCBI Taxonomy" id="2023192"/>
    <lineage>
        <taxon>Bacteria</taxon>
        <taxon>Pseudomonadati</taxon>
        <taxon>Spirochaetota</taxon>
        <taxon>Spirochaetia</taxon>
        <taxon>Leptospirales</taxon>
        <taxon>Leptospiraceae</taxon>
        <taxon>Leptospira</taxon>
    </lineage>
</organism>
<keyword evidence="3" id="KW-1185">Reference proteome</keyword>
<evidence type="ECO:0000313" key="2">
    <source>
        <dbReference type="EMBL" id="PJZ75619.1"/>
    </source>
</evidence>
<accession>A0A2M9ZUG3</accession>
<evidence type="ECO:0008006" key="4">
    <source>
        <dbReference type="Google" id="ProtNLM"/>
    </source>
</evidence>
<sequence length="246" mass="27492">MKILKIALVFLMLVPKILLAQESDQKDRRKEKPFSIGFGLTSNANFNLETISFNYNLGENISVGLNIHRTVRMVGNKFTDNYVFICSAGSYPGVSNCEEYEHIKKMSSDVYLNYFPFGGIFFLAAHVGTLPDYNFKVSFDDTRAPSILANNSSSLSYTAERKNTIFGAAGFGVKWQSSNGVFVKFEFGFFQVVHAEDKVYVYSDDRGLLPQSRPPSLVDTVLVKETMIKEPDSLNALISLSFGCAF</sequence>
<proteinExistence type="predicted"/>
<dbReference type="RefSeq" id="WP_100769908.1">
    <property type="nucleotide sequence ID" value="NZ_NPEA01000011.1"/>
</dbReference>
<reference evidence="2 3" key="1">
    <citation type="submission" date="2017-07" db="EMBL/GenBank/DDBJ databases">
        <title>Leptospira spp. isolated from tropical soils.</title>
        <authorList>
            <person name="Thibeaux R."/>
            <person name="Iraola G."/>
            <person name="Ferres I."/>
            <person name="Bierque E."/>
            <person name="Girault D."/>
            <person name="Soupe-Gilbert M.-E."/>
            <person name="Picardeau M."/>
            <person name="Goarant C."/>
        </authorList>
    </citation>
    <scope>NUCLEOTIDE SEQUENCE [LARGE SCALE GENOMIC DNA]</scope>
    <source>
        <strain evidence="2 3">ES4-C-A1</strain>
    </source>
</reference>